<dbReference type="Proteomes" id="UP001239445">
    <property type="component" value="Unassembled WGS sequence"/>
</dbReference>
<sequence length="92" mass="10229">MSSQILARAAFRSATAASRAPAARRQFSVINSLRSFARSFEPHPFERLPVANNAQAADWGRQVKRIAQQGVLCVLFFVSPLSDHWLGERSIC</sequence>
<accession>A0AAJ0BNP6</accession>
<dbReference type="AlphaFoldDB" id="A0AAJ0BNP6"/>
<dbReference type="EMBL" id="MU839827">
    <property type="protein sequence ID" value="KAK1760563.1"/>
    <property type="molecule type" value="Genomic_DNA"/>
</dbReference>
<protein>
    <submittedName>
        <fullName evidence="1">Uncharacterized protein</fullName>
    </submittedName>
</protein>
<evidence type="ECO:0000313" key="1">
    <source>
        <dbReference type="EMBL" id="KAK1760563.1"/>
    </source>
</evidence>
<reference evidence="1" key="1">
    <citation type="submission" date="2023-06" db="EMBL/GenBank/DDBJ databases">
        <title>Genome-scale phylogeny and comparative genomics of the fungal order Sordariales.</title>
        <authorList>
            <consortium name="Lawrence Berkeley National Laboratory"/>
            <person name="Hensen N."/>
            <person name="Bonometti L."/>
            <person name="Westerberg I."/>
            <person name="Brannstrom I.O."/>
            <person name="Guillou S."/>
            <person name="Cros-Aarteil S."/>
            <person name="Calhoun S."/>
            <person name="Haridas S."/>
            <person name="Kuo A."/>
            <person name="Mondo S."/>
            <person name="Pangilinan J."/>
            <person name="Riley R."/>
            <person name="Labutti K."/>
            <person name="Andreopoulos B."/>
            <person name="Lipzen A."/>
            <person name="Chen C."/>
            <person name="Yanf M."/>
            <person name="Daum C."/>
            <person name="Ng V."/>
            <person name="Clum A."/>
            <person name="Steindorff A."/>
            <person name="Ohm R."/>
            <person name="Martin F."/>
            <person name="Silar P."/>
            <person name="Natvig D."/>
            <person name="Lalanne C."/>
            <person name="Gautier V."/>
            <person name="Ament-Velasquez S.L."/>
            <person name="Kruys A."/>
            <person name="Hutchinson M.I."/>
            <person name="Powell A.J."/>
            <person name="Barry K."/>
            <person name="Miller A.N."/>
            <person name="Grigoriev I.V."/>
            <person name="Debuchy R."/>
            <person name="Gladieux P."/>
            <person name="Thoren M.H."/>
            <person name="Johannesson H."/>
        </authorList>
    </citation>
    <scope>NUCLEOTIDE SEQUENCE</scope>
    <source>
        <strain evidence="1">PSN4</strain>
    </source>
</reference>
<organism evidence="1 2">
    <name type="scientific">Echria macrotheca</name>
    <dbReference type="NCBI Taxonomy" id="438768"/>
    <lineage>
        <taxon>Eukaryota</taxon>
        <taxon>Fungi</taxon>
        <taxon>Dikarya</taxon>
        <taxon>Ascomycota</taxon>
        <taxon>Pezizomycotina</taxon>
        <taxon>Sordariomycetes</taxon>
        <taxon>Sordariomycetidae</taxon>
        <taxon>Sordariales</taxon>
        <taxon>Schizotheciaceae</taxon>
        <taxon>Echria</taxon>
    </lineage>
</organism>
<gene>
    <name evidence="1" type="ORF">QBC47DRAFT_367510</name>
</gene>
<proteinExistence type="predicted"/>
<comment type="caution">
    <text evidence="1">The sequence shown here is derived from an EMBL/GenBank/DDBJ whole genome shotgun (WGS) entry which is preliminary data.</text>
</comment>
<evidence type="ECO:0000313" key="2">
    <source>
        <dbReference type="Proteomes" id="UP001239445"/>
    </source>
</evidence>
<keyword evidence="2" id="KW-1185">Reference proteome</keyword>
<name>A0AAJ0BNP6_9PEZI</name>